<accession>A0A345V1Y9</accession>
<dbReference type="Proteomes" id="UP000254535">
    <property type="component" value="Chromosome"/>
</dbReference>
<dbReference type="CDD" id="cd14729">
    <property type="entry name" value="RtxA-like"/>
    <property type="match status" value="2"/>
</dbReference>
<evidence type="ECO:0000313" key="3">
    <source>
        <dbReference type="Proteomes" id="UP000254535"/>
    </source>
</evidence>
<evidence type="ECO:0000259" key="1">
    <source>
        <dbReference type="Pfam" id="PF20178"/>
    </source>
</evidence>
<dbReference type="EMBL" id="CP022313">
    <property type="protein sequence ID" value="AXJ06741.1"/>
    <property type="molecule type" value="Genomic_DNA"/>
</dbReference>
<name>A0A345V1Y9_PSEFL</name>
<protein>
    <recommendedName>
        <fullName evidence="1">Dermonecrotic toxin N-terminal domain-containing protein</fullName>
    </recommendedName>
</protein>
<evidence type="ECO:0000313" key="2">
    <source>
        <dbReference type="EMBL" id="AXJ06741.1"/>
    </source>
</evidence>
<dbReference type="Gene3D" id="3.40.50.11550">
    <property type="match status" value="2"/>
</dbReference>
<reference evidence="2 3" key="1">
    <citation type="submission" date="2017-07" db="EMBL/GenBank/DDBJ databases">
        <title>Genome sequence of Pseudomonas NEP1.</title>
        <authorList>
            <person name="Nascimento F.X."/>
        </authorList>
    </citation>
    <scope>NUCLEOTIDE SEQUENCE [LARGE SCALE GENOMIC DNA]</scope>
    <source>
        <strain evidence="2 3">NEP1</strain>
    </source>
</reference>
<organism evidence="2 3">
    <name type="scientific">Pseudomonas fluorescens</name>
    <dbReference type="NCBI Taxonomy" id="294"/>
    <lineage>
        <taxon>Bacteria</taxon>
        <taxon>Pseudomonadati</taxon>
        <taxon>Pseudomonadota</taxon>
        <taxon>Gammaproteobacteria</taxon>
        <taxon>Pseudomonadales</taxon>
        <taxon>Pseudomonadaceae</taxon>
        <taxon>Pseudomonas</taxon>
    </lineage>
</organism>
<dbReference type="SUPFAM" id="SSF159501">
    <property type="entry name" value="EreA/ChaN-like"/>
    <property type="match status" value="2"/>
</dbReference>
<feature type="domain" description="Dermonecrotic toxin N-terminal" evidence="1">
    <location>
        <begin position="27"/>
        <end position="287"/>
    </location>
</feature>
<dbReference type="Pfam" id="PF20178">
    <property type="entry name" value="ToxA_N"/>
    <property type="match status" value="1"/>
</dbReference>
<gene>
    <name evidence="2" type="ORF">CFN16_22195</name>
</gene>
<sequence length="1450" mass="161443">MDTNHDMTLPNAADRNAIKALVPALVEACPDMYEMACAIAREILASHDLAHLEPEQVYWHRFHAAQSSPRTFTGWEHLFETPRESMTLPQLVIQRFSVHDQDNADLLDSDAGFYTAGPDAGTYNETNEVKLHSSDVLKAFWAINFADRYRKKVDSFWTKHGKTFRTLAKCTFLAKAMEDREGGRLSDDNFRTAVKAIAGNVSWPVTREMLEEEAAQADGLRIGLLKIGGFVATDILCITDGKGGAILYVPGEIWGVHAMQNARDLHWWVLSQIRNPSDRKRFLSHFQVADHDIMEDTSWRAVAKRRWLWALGPLVGGISELLREPNLENVGLNHVLDLLVSTWDSDDHTLVAHTGVALNGDIFSFLATATHARMISDAEFMLHSNGDLRKKLWIGYLNAFNRVFGPMAAVGWPVALAVVGAGIANVGLQIDQAVNGKTPQARKAGTIGAIFAAIDTLFNATFIKGSERLPEIAETETFIEPEEELAQSGLSVRPEQKLAEAALARTPLPTLEEIAPKQVLPAAPEDFLASFKTEISEGTRMETGDPKFQEIIQTPSGRYYIYMRRAWGNQGFYQVRYVAQMRSWVIVDPANPYSFYRNVPVRLNEALKWQPIARPGLKGGMKVFGDWPWGHTADPLPEMATQVMPYDTSLWSRSTLRPLAESRVDDFPLNSQTGSDSLYQDFKTLRRSLYDDAIDFYSAPNSPPRPPISPLKPATPFADMTKRLLKETPGLVIGQDSTHTSARGLLIDNLKALNKQKVRTLYLDHLLSDFHQADLDAFHKSGKMPTALEDYLQSLDTRFGTDPTGPHSYTELVRNAQKNHIRIQAIDCMASRRFPNMEHTSGISNRKMLNYFSDTVIKADQAARGAHRWVALLDEGRASTFNKVAGLGELEGAPTLRVEEVSVGQAEGLTPDPGKKVRDLAGNPIDLIKSDLRLQLNGPPATITARSIEEALPRRGMFMIQEPSTLIHRSGDGTLVQTAIQRDAGGFFIVRPKWISVSGRHFESVQELATALSDEGLTFRRVRIDPLAAEGQLPGIEPPASASASGAGVSPEVSLSDSPLIISPYEIPVAFRNELKNAMLLGNERTLGDAFMRFDADTAFETFKALRKQLREAAVRFHAELKPAPRTTLAPIDPAASAESFIEKSLEQFNGLVIGESHAETGSKQWLIEQMPVLARKGVKTLYMEHLLTDFHQAALDNFARTSVMPRDLELYLEGLDQGHITDPTGRYTFLNLVKEANRQGVRIQAIDCMASYRLEGMRGLESTSRQKMMNFYAHTIIQADQAARGPHKWVSLMGNSHSNTFKGVTGISELEDGIGLRIEDVGYGKSRGFEPDPGRTFLDNDGKPTGQVKGDMRLQVQTPWNAQTQKEIDHLLNRPGMYTLKQEPSSTLLIHRSRDNALVRTKIHCESGRWFIERPAWPDLHEKRFNSVEALLKALDDRSMTLAGWSGPL</sequence>
<proteinExistence type="predicted"/>
<dbReference type="InterPro" id="IPR046673">
    <property type="entry name" value="ToxA_N"/>
</dbReference>